<feature type="region of interest" description="Disordered" evidence="1">
    <location>
        <begin position="1"/>
        <end position="22"/>
    </location>
</feature>
<reference evidence="3" key="1">
    <citation type="submission" date="2016-06" db="EMBL/GenBank/DDBJ databases">
        <title>Parallel loss of symbiosis genes in relatives of nitrogen-fixing non-legume Parasponia.</title>
        <authorList>
            <person name="Van Velzen R."/>
            <person name="Holmer R."/>
            <person name="Bu F."/>
            <person name="Rutten L."/>
            <person name="Van Zeijl A."/>
            <person name="Liu W."/>
            <person name="Santuari L."/>
            <person name="Cao Q."/>
            <person name="Sharma T."/>
            <person name="Shen D."/>
            <person name="Roswanjaya Y."/>
            <person name="Wardhani T."/>
            <person name="Kalhor M.S."/>
            <person name="Jansen J."/>
            <person name="Van den Hoogen J."/>
            <person name="Gungor B."/>
            <person name="Hartog M."/>
            <person name="Hontelez J."/>
            <person name="Verver J."/>
            <person name="Yang W.-C."/>
            <person name="Schijlen E."/>
            <person name="Repin R."/>
            <person name="Schilthuizen M."/>
            <person name="Schranz E."/>
            <person name="Heidstra R."/>
            <person name="Miyata K."/>
            <person name="Fedorova E."/>
            <person name="Kohlen W."/>
            <person name="Bisseling T."/>
            <person name="Smit S."/>
            <person name="Geurts R."/>
        </authorList>
    </citation>
    <scope>NUCLEOTIDE SEQUENCE [LARGE SCALE GENOMIC DNA]</scope>
    <source>
        <strain evidence="3">cv. WU1-14</strain>
    </source>
</reference>
<evidence type="ECO:0000313" key="2">
    <source>
        <dbReference type="EMBL" id="PON56230.1"/>
    </source>
</evidence>
<gene>
    <name evidence="2" type="ORF">PanWU01x14_182420</name>
</gene>
<proteinExistence type="predicted"/>
<comment type="caution">
    <text evidence="2">The sequence shown here is derived from an EMBL/GenBank/DDBJ whole genome shotgun (WGS) entry which is preliminary data.</text>
</comment>
<dbReference type="EMBL" id="JXTB01000173">
    <property type="protein sequence ID" value="PON56230.1"/>
    <property type="molecule type" value="Genomic_DNA"/>
</dbReference>
<dbReference type="OrthoDB" id="1731868at2759"/>
<feature type="non-terminal residue" evidence="2">
    <location>
        <position position="85"/>
    </location>
</feature>
<organism evidence="2 3">
    <name type="scientific">Parasponia andersonii</name>
    <name type="common">Sponia andersonii</name>
    <dbReference type="NCBI Taxonomy" id="3476"/>
    <lineage>
        <taxon>Eukaryota</taxon>
        <taxon>Viridiplantae</taxon>
        <taxon>Streptophyta</taxon>
        <taxon>Embryophyta</taxon>
        <taxon>Tracheophyta</taxon>
        <taxon>Spermatophyta</taxon>
        <taxon>Magnoliopsida</taxon>
        <taxon>eudicotyledons</taxon>
        <taxon>Gunneridae</taxon>
        <taxon>Pentapetalae</taxon>
        <taxon>rosids</taxon>
        <taxon>fabids</taxon>
        <taxon>Rosales</taxon>
        <taxon>Cannabaceae</taxon>
        <taxon>Parasponia</taxon>
    </lineage>
</organism>
<evidence type="ECO:0000256" key="1">
    <source>
        <dbReference type="SAM" id="MobiDB-lite"/>
    </source>
</evidence>
<dbReference type="Proteomes" id="UP000237105">
    <property type="component" value="Unassembled WGS sequence"/>
</dbReference>
<protein>
    <submittedName>
        <fullName evidence="2">Uncharacterized protein</fullName>
    </submittedName>
</protein>
<name>A0A2P5C569_PARAD</name>
<feature type="non-terminal residue" evidence="2">
    <location>
        <position position="1"/>
    </location>
</feature>
<dbReference type="AlphaFoldDB" id="A0A2P5C569"/>
<keyword evidence="3" id="KW-1185">Reference proteome</keyword>
<accession>A0A2P5C569</accession>
<sequence>GTGHVEIFLEDRNTEDPPETPAHHVFATGPADEGWMKPITQYLALGNLPTDPQEARSIRLKAARYSMVGEQLYRRSTMGPMLQYV</sequence>
<evidence type="ECO:0000313" key="3">
    <source>
        <dbReference type="Proteomes" id="UP000237105"/>
    </source>
</evidence>